<evidence type="ECO:0000313" key="9">
    <source>
        <dbReference type="EMBL" id="ASU03562.1"/>
    </source>
</evidence>
<feature type="domain" description="NAD-dependent DNA ligase N-terminal" evidence="8">
    <location>
        <begin position="7"/>
        <end position="432"/>
    </location>
</feature>
<dbReference type="GO" id="GO:0006281">
    <property type="term" value="P:DNA repair"/>
    <property type="evidence" value="ECO:0007669"/>
    <property type="project" value="InterPro"/>
</dbReference>
<dbReference type="Gene3D" id="3.40.50.10190">
    <property type="entry name" value="BRCT domain"/>
    <property type="match status" value="1"/>
</dbReference>
<keyword evidence="3" id="KW-0235">DNA replication</keyword>
<comment type="catalytic activity">
    <reaction evidence="7">
        <text>NAD(+) + (deoxyribonucleotide)n-3'-hydroxyl + 5'-phospho-(deoxyribonucleotide)m = (deoxyribonucleotide)n+m + AMP + beta-nicotinamide D-nucleotide.</text>
        <dbReference type="EC" id="6.5.1.2"/>
    </reaction>
</comment>
<evidence type="ECO:0000256" key="2">
    <source>
        <dbReference type="ARBA" id="ARBA00022598"/>
    </source>
</evidence>
<dbReference type="GO" id="GO:0006260">
    <property type="term" value="P:DNA replication"/>
    <property type="evidence" value="ECO:0007669"/>
    <property type="project" value="UniProtKB-KW"/>
</dbReference>
<sequence>MKAINQDILEQMQTLHEQIAHYNHLHFVENKSEISDEEFDALMRELNTLKATNPKEARELEKKSAVIPLSGGGTELELARLEEKMLSLNKVYNQGELDIFMKQQPEGATFSYEYKLDGLALELNYVNGVLKEILTRYDGSNGELVTHALPLFNNIPLEVPEWRDIPTRRVRGEGYITYANFARYNEVSTLPAKNTRNSVAGWVRALPQNQNPLAKGLLSFNTYWCDADFGKTTYDEVMDELVKLGFERAPKITELYIENNVRSTVVPVDGVVIKVNELALQKKQGNRSNSPRWAIAYKFPAETAETRLTDVVWQVGRTGAVTPVIQYSPIMLMGAECSRATIHNYRRFINHGLRIGSRVLISRNGDVIPHLAKVIDNGNGKIIHAPKACPSCGALLSYEGENDEAIHLRCNNVASCPAQLAQRCYNLVDKDGLDIDGIGLVTITKWIEEGLVKNPADIFRLPESATNPGIYARIHAARQVPLNKFIKALSLPSVGVVTAMNIAKAVGDYELPYFLTQVELLAAIPDIGPGTAMEIANAAQDPEFVKLLTRLLEEVSLIPPKVEVYTCKAAISGSTSMPRSELEDIFRESGIEITNKVTKDCKVMLVGQRPSNPKVAKANKFGLPVIDVVSVPDIQALIERILA</sequence>
<dbReference type="SUPFAM" id="SSF52113">
    <property type="entry name" value="BRCT domain"/>
    <property type="match status" value="1"/>
</dbReference>
<dbReference type="SUPFAM" id="SSF56091">
    <property type="entry name" value="DNA ligase/mRNA capping enzyme, catalytic domain"/>
    <property type="match status" value="1"/>
</dbReference>
<keyword evidence="10" id="KW-1185">Reference proteome</keyword>
<dbReference type="InterPro" id="IPR010994">
    <property type="entry name" value="RuvA_2-like"/>
</dbReference>
<evidence type="ECO:0000256" key="4">
    <source>
        <dbReference type="ARBA" id="ARBA00022723"/>
    </source>
</evidence>
<dbReference type="EC" id="6.5.1.2" evidence="1"/>
<dbReference type="InterPro" id="IPR001679">
    <property type="entry name" value="DNA_ligase"/>
</dbReference>
<evidence type="ECO:0000256" key="5">
    <source>
        <dbReference type="ARBA" id="ARBA00022833"/>
    </source>
</evidence>
<reference evidence="10" key="1">
    <citation type="submission" date="2017-07" db="EMBL/GenBank/DDBJ databases">
        <authorList>
            <person name="Putnam M.J."/>
            <person name="Sharma R."/>
            <person name="Kruger J.L."/>
            <person name="Berg J.A."/>
            <person name="Payne A.M."/>
            <person name="Fajardo C.P."/>
            <person name="Breakwell D.P."/>
            <person name="Hope S."/>
            <person name="Grose J.H."/>
        </authorList>
    </citation>
    <scope>NUCLEOTIDE SEQUENCE [LARGE SCALE GENOMIC DNA]</scope>
</reference>
<evidence type="ECO:0000256" key="7">
    <source>
        <dbReference type="ARBA" id="ARBA00034005"/>
    </source>
</evidence>
<dbReference type="Pfam" id="PF03120">
    <property type="entry name" value="OB_DNA_ligase"/>
    <property type="match status" value="1"/>
</dbReference>
<dbReference type="Gene3D" id="2.40.50.140">
    <property type="entry name" value="Nucleic acid-binding proteins"/>
    <property type="match status" value="1"/>
</dbReference>
<dbReference type="Gene3D" id="3.30.470.30">
    <property type="entry name" value="DNA ligase/mRNA capping enzyme"/>
    <property type="match status" value="1"/>
</dbReference>
<dbReference type="InterPro" id="IPR012340">
    <property type="entry name" value="NA-bd_OB-fold"/>
</dbReference>
<dbReference type="OrthoDB" id="10441at10239"/>
<keyword evidence="5" id="KW-0862">Zinc</keyword>
<accession>A0A223LHV7</accession>
<dbReference type="GO" id="GO:0003911">
    <property type="term" value="F:DNA ligase (NAD+) activity"/>
    <property type="evidence" value="ECO:0007669"/>
    <property type="project" value="UniProtKB-EC"/>
</dbReference>
<dbReference type="InterPro" id="IPR004150">
    <property type="entry name" value="NAD_DNA_ligase_OB"/>
</dbReference>
<dbReference type="Gene3D" id="1.10.287.610">
    <property type="entry name" value="Helix hairpin bin"/>
    <property type="match status" value="1"/>
</dbReference>
<keyword evidence="2 9" id="KW-0436">Ligase</keyword>
<keyword evidence="6" id="KW-0520">NAD</keyword>
<dbReference type="NCBIfam" id="NF005932">
    <property type="entry name" value="PRK07956.1"/>
    <property type="match status" value="1"/>
</dbReference>
<evidence type="ECO:0000256" key="6">
    <source>
        <dbReference type="ARBA" id="ARBA00023027"/>
    </source>
</evidence>
<evidence type="ECO:0000256" key="1">
    <source>
        <dbReference type="ARBA" id="ARBA00012722"/>
    </source>
</evidence>
<dbReference type="Gene3D" id="1.10.150.20">
    <property type="entry name" value="5' to 3' exonuclease, C-terminal subdomain"/>
    <property type="match status" value="2"/>
</dbReference>
<dbReference type="EMBL" id="MF459646">
    <property type="protein sequence ID" value="ASU03562.1"/>
    <property type="molecule type" value="Genomic_DNA"/>
</dbReference>
<dbReference type="SMART" id="SM00532">
    <property type="entry name" value="LIGANc"/>
    <property type="match status" value="1"/>
</dbReference>
<proteinExistence type="inferred from homology"/>
<protein>
    <recommendedName>
        <fullName evidence="1">DNA ligase (NAD(+))</fullName>
        <ecNumber evidence="1">6.5.1.2</ecNumber>
    </recommendedName>
</protein>
<dbReference type="SUPFAM" id="SSF47781">
    <property type="entry name" value="RuvA domain 2-like"/>
    <property type="match status" value="1"/>
</dbReference>
<dbReference type="InterPro" id="IPR013839">
    <property type="entry name" value="DNAligase_adenylation"/>
</dbReference>
<dbReference type="GO" id="GO:0046872">
    <property type="term" value="F:metal ion binding"/>
    <property type="evidence" value="ECO:0007669"/>
    <property type="project" value="UniProtKB-KW"/>
</dbReference>
<dbReference type="PIRSF" id="PIRSF001604">
    <property type="entry name" value="LigA"/>
    <property type="match status" value="1"/>
</dbReference>
<evidence type="ECO:0000313" key="10">
    <source>
        <dbReference type="Proteomes" id="UP000225553"/>
    </source>
</evidence>
<evidence type="ECO:0000256" key="3">
    <source>
        <dbReference type="ARBA" id="ARBA00022705"/>
    </source>
</evidence>
<keyword evidence="4" id="KW-0479">Metal-binding</keyword>
<name>A0A223LHV7_9CAUD</name>
<gene>
    <name evidence="9" type="ORF">RISINGSUN_108</name>
</gene>
<organism evidence="9 10">
    <name type="scientific">Erwinia phage vB_EamM_RisingSun</name>
    <dbReference type="NCBI Taxonomy" id="2026080"/>
    <lineage>
        <taxon>Viruses</taxon>
        <taxon>Duplodnaviria</taxon>
        <taxon>Heunggongvirae</taxon>
        <taxon>Uroviricota</taxon>
        <taxon>Caudoviricetes</taxon>
        <taxon>Chimalliviridae</taxon>
        <taxon>Risingsunvirus</taxon>
        <taxon>Risingsunvirus risingsun</taxon>
    </lineage>
</organism>
<evidence type="ECO:0000259" key="8">
    <source>
        <dbReference type="SMART" id="SM00532"/>
    </source>
</evidence>
<dbReference type="HAMAP" id="MF_01588">
    <property type="entry name" value="DNA_ligase_A"/>
    <property type="match status" value="1"/>
</dbReference>
<dbReference type="Pfam" id="PF01653">
    <property type="entry name" value="DNA_ligase_aden"/>
    <property type="match status" value="1"/>
</dbReference>
<dbReference type="InterPro" id="IPR036420">
    <property type="entry name" value="BRCT_dom_sf"/>
</dbReference>
<dbReference type="Proteomes" id="UP000225553">
    <property type="component" value="Segment"/>
</dbReference>
<dbReference type="SUPFAM" id="SSF50249">
    <property type="entry name" value="Nucleic acid-binding proteins"/>
    <property type="match status" value="1"/>
</dbReference>
<dbReference type="InterPro" id="IPR001357">
    <property type="entry name" value="BRCT_dom"/>
</dbReference>
<dbReference type="InterPro" id="IPR013840">
    <property type="entry name" value="DNAligase_N"/>
</dbReference>
<dbReference type="Pfam" id="PF00533">
    <property type="entry name" value="BRCT"/>
    <property type="match status" value="1"/>
</dbReference>